<dbReference type="EMBL" id="PKPP01003418">
    <property type="protein sequence ID" value="PWA69541.1"/>
    <property type="molecule type" value="Genomic_DNA"/>
</dbReference>
<dbReference type="AlphaFoldDB" id="A0A2U1N7R7"/>
<name>A0A2U1N7R7_ARTAN</name>
<keyword evidence="2" id="KW-1185">Reference proteome</keyword>
<dbReference type="Proteomes" id="UP000245207">
    <property type="component" value="Unassembled WGS sequence"/>
</dbReference>
<proteinExistence type="predicted"/>
<reference evidence="1 2" key="1">
    <citation type="journal article" date="2018" name="Mol. Plant">
        <title>The genome of Artemisia annua provides insight into the evolution of Asteraceae family and artemisinin biosynthesis.</title>
        <authorList>
            <person name="Shen Q."/>
            <person name="Zhang L."/>
            <person name="Liao Z."/>
            <person name="Wang S."/>
            <person name="Yan T."/>
            <person name="Shi P."/>
            <person name="Liu M."/>
            <person name="Fu X."/>
            <person name="Pan Q."/>
            <person name="Wang Y."/>
            <person name="Lv Z."/>
            <person name="Lu X."/>
            <person name="Zhang F."/>
            <person name="Jiang W."/>
            <person name="Ma Y."/>
            <person name="Chen M."/>
            <person name="Hao X."/>
            <person name="Li L."/>
            <person name="Tang Y."/>
            <person name="Lv G."/>
            <person name="Zhou Y."/>
            <person name="Sun X."/>
            <person name="Brodelius P.E."/>
            <person name="Rose J.K.C."/>
            <person name="Tang K."/>
        </authorList>
    </citation>
    <scope>NUCLEOTIDE SEQUENCE [LARGE SCALE GENOMIC DNA]</scope>
    <source>
        <strain evidence="2">cv. Huhao1</strain>
        <tissue evidence="1">Leaf</tissue>
    </source>
</reference>
<dbReference type="OrthoDB" id="4062651at2759"/>
<dbReference type="InterPro" id="IPR050994">
    <property type="entry name" value="At_inactive_RLKs"/>
</dbReference>
<comment type="caution">
    <text evidence="1">The sequence shown here is derived from an EMBL/GenBank/DDBJ whole genome shotgun (WGS) entry which is preliminary data.</text>
</comment>
<dbReference type="STRING" id="35608.A0A2U1N7R7"/>
<sequence length="77" mass="8753">MVDLPVWVQSVVKEEWTAEVFDVELIRLHNLTTEMIQMLQNALACVEKVHDSRPSISEVVGVIELIQVYDLDIACSI</sequence>
<evidence type="ECO:0000313" key="2">
    <source>
        <dbReference type="Proteomes" id="UP000245207"/>
    </source>
</evidence>
<dbReference type="PANTHER" id="PTHR48010">
    <property type="entry name" value="OS05G0588300 PROTEIN"/>
    <property type="match status" value="1"/>
</dbReference>
<protein>
    <submittedName>
        <fullName evidence="1">Uncharacterized protein</fullName>
    </submittedName>
</protein>
<organism evidence="1 2">
    <name type="scientific">Artemisia annua</name>
    <name type="common">Sweet wormwood</name>
    <dbReference type="NCBI Taxonomy" id="35608"/>
    <lineage>
        <taxon>Eukaryota</taxon>
        <taxon>Viridiplantae</taxon>
        <taxon>Streptophyta</taxon>
        <taxon>Embryophyta</taxon>
        <taxon>Tracheophyta</taxon>
        <taxon>Spermatophyta</taxon>
        <taxon>Magnoliopsida</taxon>
        <taxon>eudicotyledons</taxon>
        <taxon>Gunneridae</taxon>
        <taxon>Pentapetalae</taxon>
        <taxon>asterids</taxon>
        <taxon>campanulids</taxon>
        <taxon>Asterales</taxon>
        <taxon>Asteraceae</taxon>
        <taxon>Asteroideae</taxon>
        <taxon>Anthemideae</taxon>
        <taxon>Artemisiinae</taxon>
        <taxon>Artemisia</taxon>
    </lineage>
</organism>
<gene>
    <name evidence="1" type="ORF">CTI12_AA296850</name>
</gene>
<dbReference type="PANTHER" id="PTHR48010:SF59">
    <property type="entry name" value="PROTEIN KINASE DOMAIN-CONTAINING PROTEIN"/>
    <property type="match status" value="1"/>
</dbReference>
<accession>A0A2U1N7R7</accession>
<evidence type="ECO:0000313" key="1">
    <source>
        <dbReference type="EMBL" id="PWA69541.1"/>
    </source>
</evidence>